<evidence type="ECO:0000313" key="1">
    <source>
        <dbReference type="EMBL" id="MBB6627505.1"/>
    </source>
</evidence>
<gene>
    <name evidence="1" type="ORF">H5V45_09235</name>
</gene>
<keyword evidence="2" id="KW-1185">Reference proteome</keyword>
<accession>A0A7X0RG21</accession>
<evidence type="ECO:0000313" key="2">
    <source>
        <dbReference type="Proteomes" id="UP000523955"/>
    </source>
</evidence>
<dbReference type="Proteomes" id="UP000523955">
    <property type="component" value="Unassembled WGS sequence"/>
</dbReference>
<protein>
    <submittedName>
        <fullName evidence="1">Uncharacterized protein</fullName>
    </submittedName>
</protein>
<proteinExistence type="predicted"/>
<dbReference type="EMBL" id="JACKXE010000001">
    <property type="protein sequence ID" value="MBB6627505.1"/>
    <property type="molecule type" value="Genomic_DNA"/>
</dbReference>
<dbReference type="RefSeq" id="WP_185252656.1">
    <property type="nucleotide sequence ID" value="NZ_JACKXE010000001.1"/>
</dbReference>
<dbReference type="AlphaFoldDB" id="A0A7X0RG21"/>
<name>A0A7X0RG21_9ACTN</name>
<comment type="caution">
    <text evidence="1">The sequence shown here is derived from an EMBL/GenBank/DDBJ whole genome shotgun (WGS) entry which is preliminary data.</text>
</comment>
<organism evidence="1 2">
    <name type="scientific">Nocardioides luti</name>
    <dbReference type="NCBI Taxonomy" id="2761101"/>
    <lineage>
        <taxon>Bacteria</taxon>
        <taxon>Bacillati</taxon>
        <taxon>Actinomycetota</taxon>
        <taxon>Actinomycetes</taxon>
        <taxon>Propionibacteriales</taxon>
        <taxon>Nocardioidaceae</taxon>
        <taxon>Nocardioides</taxon>
    </lineage>
</organism>
<reference evidence="1 2" key="1">
    <citation type="submission" date="2020-08" db="EMBL/GenBank/DDBJ databases">
        <authorList>
            <person name="Seo M.-J."/>
        </authorList>
    </citation>
    <scope>NUCLEOTIDE SEQUENCE [LARGE SCALE GENOMIC DNA]</scope>
    <source>
        <strain evidence="1 2">KIGAM211</strain>
    </source>
</reference>
<sequence length="82" mass="9151">MEERRAEQAAGTTYMVDQALGGGGDRAEQFKKGMVGRLHYLETVEPIKQLKRERRLSEALALCYGAINAAEDSRDGREPAPW</sequence>